<keyword evidence="2" id="KW-0488">Methylation</keyword>
<keyword evidence="5 6" id="KW-0472">Membrane</keyword>
<gene>
    <name evidence="7" type="ordered locus">Emin_1422</name>
</gene>
<dbReference type="GO" id="GO:0015628">
    <property type="term" value="P:protein secretion by the type II secretion system"/>
    <property type="evidence" value="ECO:0007669"/>
    <property type="project" value="InterPro"/>
</dbReference>
<protein>
    <submittedName>
        <fullName evidence="7">PilE-like protein</fullName>
    </submittedName>
</protein>
<evidence type="ECO:0000256" key="3">
    <source>
        <dbReference type="ARBA" id="ARBA00022692"/>
    </source>
</evidence>
<dbReference type="AlphaFoldDB" id="B2KEM5"/>
<comment type="subcellular location">
    <subcellularLocation>
        <location evidence="1">Membrane</location>
        <topology evidence="1">Single-pass membrane protein</topology>
    </subcellularLocation>
</comment>
<keyword evidence="8" id="KW-1185">Reference proteome</keyword>
<dbReference type="Proteomes" id="UP000001029">
    <property type="component" value="Chromosome"/>
</dbReference>
<keyword evidence="4 6" id="KW-1133">Transmembrane helix</keyword>
<keyword evidence="3 6" id="KW-0812">Transmembrane</keyword>
<evidence type="ECO:0000256" key="2">
    <source>
        <dbReference type="ARBA" id="ARBA00022481"/>
    </source>
</evidence>
<evidence type="ECO:0000313" key="8">
    <source>
        <dbReference type="Proteomes" id="UP000001029"/>
    </source>
</evidence>
<organism evidence="7 8">
    <name type="scientific">Elusimicrobium minutum (strain Pei191)</name>
    <dbReference type="NCBI Taxonomy" id="445932"/>
    <lineage>
        <taxon>Bacteria</taxon>
        <taxon>Pseudomonadati</taxon>
        <taxon>Elusimicrobiota</taxon>
        <taxon>Elusimicrobia</taxon>
        <taxon>Elusimicrobiales</taxon>
        <taxon>Elusimicrobiaceae</taxon>
        <taxon>Elusimicrobium</taxon>
    </lineage>
</organism>
<accession>B2KEM5</accession>
<sequence length="169" mass="18478">MKKGFTLIELLVVVLIIGILAAIALPQYNKAVEKSRAAEAFIMVKAIKDARDRYFLATGKMPSTFDELDIDIPGAACSSPPHNPKDCKATKMYMYGLFDTAVSGYRVSVPGFEIAYYDNNSSFVNLRGHFVCGVGAGIENRDRYLSVCKSISGKSSPTFTNANGDHFVF</sequence>
<dbReference type="Pfam" id="PF07963">
    <property type="entry name" value="N_methyl"/>
    <property type="match status" value="1"/>
</dbReference>
<evidence type="ECO:0000256" key="5">
    <source>
        <dbReference type="ARBA" id="ARBA00023136"/>
    </source>
</evidence>
<dbReference type="InterPro" id="IPR000983">
    <property type="entry name" value="Bac_GSPG_pilin"/>
</dbReference>
<dbReference type="PRINTS" id="PR00813">
    <property type="entry name" value="BCTERIALGSPG"/>
</dbReference>
<evidence type="ECO:0000256" key="6">
    <source>
        <dbReference type="SAM" id="Phobius"/>
    </source>
</evidence>
<dbReference type="GO" id="GO:0016020">
    <property type="term" value="C:membrane"/>
    <property type="evidence" value="ECO:0007669"/>
    <property type="project" value="UniProtKB-SubCell"/>
</dbReference>
<feature type="transmembrane region" description="Helical" evidence="6">
    <location>
        <begin position="6"/>
        <end position="26"/>
    </location>
</feature>
<proteinExistence type="predicted"/>
<dbReference type="PROSITE" id="PS00409">
    <property type="entry name" value="PROKAR_NTER_METHYL"/>
    <property type="match status" value="1"/>
</dbReference>
<dbReference type="InterPro" id="IPR045584">
    <property type="entry name" value="Pilin-like"/>
</dbReference>
<dbReference type="STRING" id="445932.Emin_1422"/>
<dbReference type="GO" id="GO:0015627">
    <property type="term" value="C:type II protein secretion system complex"/>
    <property type="evidence" value="ECO:0007669"/>
    <property type="project" value="InterPro"/>
</dbReference>
<reference evidence="7 8" key="1">
    <citation type="journal article" date="2009" name="Appl. Environ. Microbiol.">
        <title>Genomic analysis of 'Elusimicrobium minutum,' the first cultivated representative of the phylum 'Elusimicrobia' (formerly termite group 1).</title>
        <authorList>
            <person name="Herlemann D.P.R."/>
            <person name="Geissinger O."/>
            <person name="Ikeda-Ohtsubo W."/>
            <person name="Kunin V."/>
            <person name="Sun H."/>
            <person name="Lapidus A."/>
            <person name="Hugenholtz P."/>
            <person name="Brune A."/>
        </authorList>
    </citation>
    <scope>NUCLEOTIDE SEQUENCE [LARGE SCALE GENOMIC DNA]</scope>
    <source>
        <strain evidence="7 8">Pei191</strain>
    </source>
</reference>
<dbReference type="NCBIfam" id="TIGR02532">
    <property type="entry name" value="IV_pilin_GFxxxE"/>
    <property type="match status" value="1"/>
</dbReference>
<dbReference type="EMBL" id="CP001055">
    <property type="protein sequence ID" value="ACC98971.1"/>
    <property type="molecule type" value="Genomic_DNA"/>
</dbReference>
<dbReference type="KEGG" id="emi:Emin_1422"/>
<dbReference type="Gene3D" id="3.30.700.10">
    <property type="entry name" value="Glycoprotein, Type 4 Pilin"/>
    <property type="match status" value="1"/>
</dbReference>
<evidence type="ECO:0000313" key="7">
    <source>
        <dbReference type="EMBL" id="ACC98971.1"/>
    </source>
</evidence>
<dbReference type="SUPFAM" id="SSF54523">
    <property type="entry name" value="Pili subunits"/>
    <property type="match status" value="1"/>
</dbReference>
<dbReference type="PANTHER" id="PTHR30093:SF44">
    <property type="entry name" value="TYPE II SECRETION SYSTEM CORE PROTEIN G"/>
    <property type="match status" value="1"/>
</dbReference>
<dbReference type="PANTHER" id="PTHR30093">
    <property type="entry name" value="GENERAL SECRETION PATHWAY PROTEIN G"/>
    <property type="match status" value="1"/>
</dbReference>
<evidence type="ECO:0000256" key="1">
    <source>
        <dbReference type="ARBA" id="ARBA00004167"/>
    </source>
</evidence>
<dbReference type="HOGENOM" id="CLU_091705_3_0_0"/>
<dbReference type="InterPro" id="IPR012902">
    <property type="entry name" value="N_methyl_site"/>
</dbReference>
<name>B2KEM5_ELUMP</name>
<dbReference type="RefSeq" id="WP_012415586.1">
    <property type="nucleotide sequence ID" value="NC_010644.1"/>
</dbReference>
<evidence type="ECO:0000256" key="4">
    <source>
        <dbReference type="ARBA" id="ARBA00022989"/>
    </source>
</evidence>